<dbReference type="InterPro" id="IPR029058">
    <property type="entry name" value="AB_hydrolase_fold"/>
</dbReference>
<evidence type="ECO:0000259" key="1">
    <source>
        <dbReference type="Pfam" id="PF12697"/>
    </source>
</evidence>
<dbReference type="Pfam" id="PF12697">
    <property type="entry name" value="Abhydrolase_6"/>
    <property type="match status" value="1"/>
</dbReference>
<dbReference type="RefSeq" id="WP_168053272.1">
    <property type="nucleotide sequence ID" value="NZ_JAATJR010000007.1"/>
</dbReference>
<sequence length="270" mass="28838">MIRSREGLGLFHRDIGQGPPVVFLASWSLPSDSWFRQMQAMAAGGLRAVAYDRRGHGRSGDPGRGWDYDTLADDLADVLAALDLRGVTLVAMSGAAGEAVRYLTRHGGARVARLALLGPTTPLLVQRPDNPDGIPTEALAALRAELEQDFPLWLARNARDFGGPKPSEAMLEWIRALALQASLPFLLGFHRTLAETDFRAELRALDLPVLVIQGDADATCPIDLTGRATAALVPGARLLVYPGAPHGLIASDPDRLAADLLDFARATPAG</sequence>
<keyword evidence="2" id="KW-0378">Hydrolase</keyword>
<dbReference type="SUPFAM" id="SSF53474">
    <property type="entry name" value="alpha/beta-Hydrolases"/>
    <property type="match status" value="1"/>
</dbReference>
<dbReference type="Proteomes" id="UP000765160">
    <property type="component" value="Unassembled WGS sequence"/>
</dbReference>
<dbReference type="Gene3D" id="3.40.50.1820">
    <property type="entry name" value="alpha/beta hydrolase"/>
    <property type="match status" value="1"/>
</dbReference>
<comment type="caution">
    <text evidence="2">The sequence shown here is derived from an EMBL/GenBank/DDBJ whole genome shotgun (WGS) entry which is preliminary data.</text>
</comment>
<gene>
    <name evidence="2" type="ORF">HB662_22950</name>
</gene>
<dbReference type="EMBL" id="JAAVTX010000007">
    <property type="protein sequence ID" value="NKE47656.1"/>
    <property type="molecule type" value="Genomic_DNA"/>
</dbReference>
<organism evidence="2 3">
    <name type="scientific">Falsiroseomonas frigidaquae</name>
    <dbReference type="NCBI Taxonomy" id="487318"/>
    <lineage>
        <taxon>Bacteria</taxon>
        <taxon>Pseudomonadati</taxon>
        <taxon>Pseudomonadota</taxon>
        <taxon>Alphaproteobacteria</taxon>
        <taxon>Acetobacterales</taxon>
        <taxon>Roseomonadaceae</taxon>
        <taxon>Falsiroseomonas</taxon>
    </lineage>
</organism>
<name>A0ABX1F605_9PROT</name>
<evidence type="ECO:0000313" key="2">
    <source>
        <dbReference type="EMBL" id="NKE47656.1"/>
    </source>
</evidence>
<dbReference type="PANTHER" id="PTHR43433">
    <property type="entry name" value="HYDROLASE, ALPHA/BETA FOLD FAMILY PROTEIN"/>
    <property type="match status" value="1"/>
</dbReference>
<reference evidence="2 3" key="1">
    <citation type="submission" date="2020-03" db="EMBL/GenBank/DDBJ databases">
        <title>Roseomonas selenitidurans sp. nov. isolated from soil.</title>
        <authorList>
            <person name="Liu H."/>
        </authorList>
    </citation>
    <scope>NUCLEOTIDE SEQUENCE [LARGE SCALE GENOMIC DNA]</scope>
    <source>
        <strain evidence="2 3">JCM 15073</strain>
    </source>
</reference>
<dbReference type="InterPro" id="IPR050471">
    <property type="entry name" value="AB_hydrolase"/>
</dbReference>
<protein>
    <submittedName>
        <fullName evidence="2">Alpha/beta hydrolase</fullName>
    </submittedName>
</protein>
<keyword evidence="3" id="KW-1185">Reference proteome</keyword>
<feature type="domain" description="AB hydrolase-1" evidence="1">
    <location>
        <begin position="21"/>
        <end position="258"/>
    </location>
</feature>
<accession>A0ABX1F605</accession>
<evidence type="ECO:0000313" key="3">
    <source>
        <dbReference type="Proteomes" id="UP000765160"/>
    </source>
</evidence>
<dbReference type="InterPro" id="IPR000073">
    <property type="entry name" value="AB_hydrolase_1"/>
</dbReference>
<dbReference type="GO" id="GO:0016787">
    <property type="term" value="F:hydrolase activity"/>
    <property type="evidence" value="ECO:0007669"/>
    <property type="project" value="UniProtKB-KW"/>
</dbReference>
<dbReference type="PANTHER" id="PTHR43433:SF4">
    <property type="entry name" value="NON-HEME CHLOROPEROXIDASE-RELATED"/>
    <property type="match status" value="1"/>
</dbReference>
<proteinExistence type="predicted"/>